<organism evidence="4 5">
    <name type="scientific">Solanum tuberosum</name>
    <name type="common">Potato</name>
    <dbReference type="NCBI Taxonomy" id="4113"/>
    <lineage>
        <taxon>Eukaryota</taxon>
        <taxon>Viridiplantae</taxon>
        <taxon>Streptophyta</taxon>
        <taxon>Embryophyta</taxon>
        <taxon>Tracheophyta</taxon>
        <taxon>Spermatophyta</taxon>
        <taxon>Magnoliopsida</taxon>
        <taxon>eudicotyledons</taxon>
        <taxon>Gunneridae</taxon>
        <taxon>Pentapetalae</taxon>
        <taxon>asterids</taxon>
        <taxon>lamiids</taxon>
        <taxon>Solanales</taxon>
        <taxon>Solanaceae</taxon>
        <taxon>Solanoideae</taxon>
        <taxon>Solaneae</taxon>
        <taxon>Solanum</taxon>
    </lineage>
</organism>
<keyword evidence="1" id="KW-0805">Transcription regulation</keyword>
<comment type="caution">
    <text evidence="3">Lacks conserved residue(s) required for the propagation of feature annotation.</text>
</comment>
<protein>
    <submittedName>
        <fullName evidence="4">GRAS family transcription factor</fullName>
    </submittedName>
</protein>
<dbReference type="PROSITE" id="PS50985">
    <property type="entry name" value="GRAS"/>
    <property type="match status" value="1"/>
</dbReference>
<dbReference type="InParanoid" id="M0ZXK6"/>
<dbReference type="RefSeq" id="XP_006351042.1">
    <property type="nucleotide sequence ID" value="XM_006350980.1"/>
</dbReference>
<feature type="region of interest" description="VHIID" evidence="3">
    <location>
        <begin position="193"/>
        <end position="258"/>
    </location>
</feature>
<reference evidence="4" key="2">
    <citation type="submission" date="2015-06" db="UniProtKB">
        <authorList>
            <consortium name="EnsemblPlants"/>
        </authorList>
    </citation>
    <scope>IDENTIFICATION</scope>
    <source>
        <strain evidence="4">DM1-3 516 R44</strain>
    </source>
</reference>
<evidence type="ECO:0000313" key="5">
    <source>
        <dbReference type="Proteomes" id="UP000011115"/>
    </source>
</evidence>
<dbReference type="GO" id="GO:0005634">
    <property type="term" value="C:nucleus"/>
    <property type="evidence" value="ECO:0000318"/>
    <property type="project" value="GO_Central"/>
</dbReference>
<dbReference type="HOGENOM" id="CLU_011924_1_1_1"/>
<accession>M0ZXK6</accession>
<evidence type="ECO:0000256" key="2">
    <source>
        <dbReference type="ARBA" id="ARBA00023163"/>
    </source>
</evidence>
<dbReference type="Pfam" id="PF03514">
    <property type="entry name" value="GRAS"/>
    <property type="match status" value="1"/>
</dbReference>
<name>M0ZXK6_SOLTU</name>
<keyword evidence="2" id="KW-0804">Transcription</keyword>
<dbReference type="Gramene" id="PGSC0003DMT400010158">
    <property type="protein sequence ID" value="PGSC0003DMT400010158"/>
    <property type="gene ID" value="PGSC0003DMG400003980"/>
</dbReference>
<feature type="region of interest" description="SAW" evidence="3">
    <location>
        <begin position="404"/>
        <end position="480"/>
    </location>
</feature>
<proteinExistence type="inferred from homology"/>
<keyword evidence="5" id="KW-1185">Reference proteome</keyword>
<sequence>MECENFQPNYINPYIEYSNLETTFSWNNPSIINPQCSIQDFVTIVNDVDILDYFQNDFDFIDGDVDIPLQNTQQEIIQGDTELSREGQKSRVCNPRLEFLQDQLMEETSVTDLLLMGAEAIEARNLDLASIVVLRLNTILSNQENRENSPVERLALYFTQALLCKTLNNSSHELLNQNQNQYQSEFTSSMTAFQMLQEISPYVKFAHFTANQAILEATKGSEQVHILDFDIMEGIQWPPLMVDLVERGNTNSSLRITSLVSDHSNSCHVQKTGKRLQEFANSINLPFMFDQILLEDLEKIQVVVEGHNNLIANVMIHQLHMPQRGSSLVKTFFNGLRKLSPKLVVLVEEELFNLSKISSMSFVEFFCEALHHYTTIYDSILGGFGGGYMLALRVIEKEFLRVRILDSLRQFPSDKLGREKWSKGLYSLKGFRQSPMSSSNVRQAKHLVSLFSGGYWVQNEQNKLALCWKSRPLTSASIWVPVSSSSSPSSSISF</sequence>
<dbReference type="OrthoDB" id="646981at2759"/>
<dbReference type="GO" id="GO:0003700">
    <property type="term" value="F:DNA-binding transcription factor activity"/>
    <property type="evidence" value="ECO:0000318"/>
    <property type="project" value="GO_Central"/>
</dbReference>
<reference evidence="5" key="1">
    <citation type="journal article" date="2011" name="Nature">
        <title>Genome sequence and analysis of the tuber crop potato.</title>
        <authorList>
            <consortium name="The Potato Genome Sequencing Consortium"/>
        </authorList>
    </citation>
    <scope>NUCLEOTIDE SEQUENCE [LARGE SCALE GENOMIC DNA]</scope>
    <source>
        <strain evidence="5">cv. DM1-3 516 R44</strain>
    </source>
</reference>
<dbReference type="OMA" id="SVSLWCP"/>
<gene>
    <name evidence="4" type="primary">LOC102606215</name>
</gene>
<evidence type="ECO:0000256" key="3">
    <source>
        <dbReference type="PROSITE-ProRule" id="PRU01191"/>
    </source>
</evidence>
<dbReference type="GO" id="GO:0043565">
    <property type="term" value="F:sequence-specific DNA binding"/>
    <property type="evidence" value="ECO:0000318"/>
    <property type="project" value="GO_Central"/>
</dbReference>
<dbReference type="GO" id="GO:0006355">
    <property type="term" value="P:regulation of DNA-templated transcription"/>
    <property type="evidence" value="ECO:0000318"/>
    <property type="project" value="GO_Central"/>
</dbReference>
<comment type="similarity">
    <text evidence="3">Belongs to the GRAS family.</text>
</comment>
<feature type="region of interest" description="PFYRE" evidence="3">
    <location>
        <begin position="310"/>
        <end position="401"/>
    </location>
</feature>
<evidence type="ECO:0000256" key="1">
    <source>
        <dbReference type="ARBA" id="ARBA00023015"/>
    </source>
</evidence>
<evidence type="ECO:0000313" key="4">
    <source>
        <dbReference type="EnsemblPlants" id="PGSC0003DMT400010158"/>
    </source>
</evidence>
<feature type="short sequence motif" description="VHIID" evidence="3">
    <location>
        <begin position="224"/>
        <end position="228"/>
    </location>
</feature>
<dbReference type="Proteomes" id="UP000011115">
    <property type="component" value="Unassembled WGS sequence"/>
</dbReference>
<dbReference type="EnsemblPlants" id="PGSC0003DMT400010158">
    <property type="protein sequence ID" value="PGSC0003DMT400010158"/>
    <property type="gene ID" value="PGSC0003DMG400003980"/>
</dbReference>
<dbReference type="PaxDb" id="4113-PGSC0003DMT400010158"/>
<dbReference type="KEGG" id="sot:102606215"/>
<dbReference type="InterPro" id="IPR005202">
    <property type="entry name" value="TF_GRAS"/>
</dbReference>
<dbReference type="eggNOG" id="ENOG502RSU3">
    <property type="taxonomic scope" value="Eukaryota"/>
</dbReference>
<dbReference type="SMR" id="M0ZXK6"/>
<dbReference type="PANTHER" id="PTHR31636">
    <property type="entry name" value="OSJNBA0084A10.13 PROTEIN-RELATED"/>
    <property type="match status" value="1"/>
</dbReference>
<dbReference type="AlphaFoldDB" id="M0ZXK6"/>
<dbReference type="GeneID" id="102606215"/>